<dbReference type="AlphaFoldDB" id="A0A5B7EYB5"/>
<name>A0A5B7EYB5_PORTR</name>
<gene>
    <name evidence="1" type="ORF">E2C01_031700</name>
</gene>
<comment type="caution">
    <text evidence="1">The sequence shown here is derived from an EMBL/GenBank/DDBJ whole genome shotgun (WGS) entry which is preliminary data.</text>
</comment>
<keyword evidence="2" id="KW-1185">Reference proteome</keyword>
<evidence type="ECO:0000313" key="1">
    <source>
        <dbReference type="EMBL" id="MPC38196.1"/>
    </source>
</evidence>
<sequence>MVLKGLSVQIREQQNEKKKNQETKGNVMQLKKPETTTANFSSHLKGLGGCQVMGVGQKDSAVVQWNHACFGIRGVSKHEFEFCPRSECRLGFLTRGNGFLAGGL</sequence>
<reference evidence="1 2" key="1">
    <citation type="submission" date="2019-05" db="EMBL/GenBank/DDBJ databases">
        <title>Another draft genome of Portunus trituberculatus and its Hox gene families provides insights of decapod evolution.</title>
        <authorList>
            <person name="Jeong J.-H."/>
            <person name="Song I."/>
            <person name="Kim S."/>
            <person name="Choi T."/>
            <person name="Kim D."/>
            <person name="Ryu S."/>
            <person name="Kim W."/>
        </authorList>
    </citation>
    <scope>NUCLEOTIDE SEQUENCE [LARGE SCALE GENOMIC DNA]</scope>
    <source>
        <tissue evidence="1">Muscle</tissue>
    </source>
</reference>
<dbReference type="Proteomes" id="UP000324222">
    <property type="component" value="Unassembled WGS sequence"/>
</dbReference>
<accession>A0A5B7EYB5</accession>
<evidence type="ECO:0000313" key="2">
    <source>
        <dbReference type="Proteomes" id="UP000324222"/>
    </source>
</evidence>
<proteinExistence type="predicted"/>
<protein>
    <submittedName>
        <fullName evidence="1">Uncharacterized protein</fullName>
    </submittedName>
</protein>
<organism evidence="1 2">
    <name type="scientific">Portunus trituberculatus</name>
    <name type="common">Swimming crab</name>
    <name type="synonym">Neptunus trituberculatus</name>
    <dbReference type="NCBI Taxonomy" id="210409"/>
    <lineage>
        <taxon>Eukaryota</taxon>
        <taxon>Metazoa</taxon>
        <taxon>Ecdysozoa</taxon>
        <taxon>Arthropoda</taxon>
        <taxon>Crustacea</taxon>
        <taxon>Multicrustacea</taxon>
        <taxon>Malacostraca</taxon>
        <taxon>Eumalacostraca</taxon>
        <taxon>Eucarida</taxon>
        <taxon>Decapoda</taxon>
        <taxon>Pleocyemata</taxon>
        <taxon>Brachyura</taxon>
        <taxon>Eubrachyura</taxon>
        <taxon>Portunoidea</taxon>
        <taxon>Portunidae</taxon>
        <taxon>Portuninae</taxon>
        <taxon>Portunus</taxon>
    </lineage>
</organism>
<dbReference type="EMBL" id="VSRR010004007">
    <property type="protein sequence ID" value="MPC38196.1"/>
    <property type="molecule type" value="Genomic_DNA"/>
</dbReference>